<organism evidence="1 2">
    <name type="scientific">Dawidia cretensis</name>
    <dbReference type="NCBI Taxonomy" id="2782350"/>
    <lineage>
        <taxon>Bacteria</taxon>
        <taxon>Pseudomonadati</taxon>
        <taxon>Bacteroidota</taxon>
        <taxon>Cytophagia</taxon>
        <taxon>Cytophagales</taxon>
        <taxon>Chryseotaleaceae</taxon>
        <taxon>Dawidia</taxon>
    </lineage>
</organism>
<gene>
    <name evidence="1" type="ORF">KK062_30615</name>
</gene>
<evidence type="ECO:0000313" key="1">
    <source>
        <dbReference type="EMBL" id="MBT1712626.1"/>
    </source>
</evidence>
<name>A0AAP2E3X4_9BACT</name>
<dbReference type="Proteomes" id="UP001319080">
    <property type="component" value="Unassembled WGS sequence"/>
</dbReference>
<sequence>IHHHLIKVSAFSKLKGLGRITFLYGGQYNQREEYDIRRAGRSERPALSLNLISNVVDVSIDHEKEKHSGSFGLNGTVKANT</sequence>
<accession>A0AAP2E3X4</accession>
<evidence type="ECO:0000313" key="2">
    <source>
        <dbReference type="Proteomes" id="UP001319080"/>
    </source>
</evidence>
<protein>
    <submittedName>
        <fullName evidence="1">Uncharacterized protein</fullName>
    </submittedName>
</protein>
<comment type="caution">
    <text evidence="1">The sequence shown here is derived from an EMBL/GenBank/DDBJ whole genome shotgun (WGS) entry which is preliminary data.</text>
</comment>
<reference evidence="1 2" key="1">
    <citation type="submission" date="2021-05" db="EMBL/GenBank/DDBJ databases">
        <title>A Polyphasic approach of four new species of the genus Ohtaekwangia: Ohtaekwangia histidinii sp. nov., Ohtaekwangia cretensis sp. nov., Ohtaekwangia indiensis sp. nov., Ohtaekwangia reichenbachii sp. nov. from diverse environment.</title>
        <authorList>
            <person name="Octaviana S."/>
        </authorList>
    </citation>
    <scope>NUCLEOTIDE SEQUENCE [LARGE SCALE GENOMIC DNA]</scope>
    <source>
        <strain evidence="1 2">PWU5</strain>
    </source>
</reference>
<keyword evidence="2" id="KW-1185">Reference proteome</keyword>
<feature type="non-terminal residue" evidence="1">
    <location>
        <position position="1"/>
    </location>
</feature>
<dbReference type="EMBL" id="JAHESE010000250">
    <property type="protein sequence ID" value="MBT1712626.1"/>
    <property type="molecule type" value="Genomic_DNA"/>
</dbReference>
<proteinExistence type="predicted"/>
<dbReference type="AlphaFoldDB" id="A0AAP2E3X4"/>
<feature type="non-terminal residue" evidence="1">
    <location>
        <position position="81"/>
    </location>
</feature>